<dbReference type="Pfam" id="PF06025">
    <property type="entry name" value="DUF913"/>
    <property type="match status" value="1"/>
</dbReference>
<keyword evidence="8 12" id="KW-0833">Ubl conjugation pathway</keyword>
<feature type="domain" description="HECT" evidence="17">
    <location>
        <begin position="3762"/>
        <end position="4098"/>
    </location>
</feature>
<dbReference type="GO" id="GO:0000209">
    <property type="term" value="P:protein polyubiquitination"/>
    <property type="evidence" value="ECO:0007669"/>
    <property type="project" value="TreeGrafter"/>
</dbReference>
<dbReference type="GO" id="GO:0009966">
    <property type="term" value="P:regulation of signal transduction"/>
    <property type="evidence" value="ECO:0007669"/>
    <property type="project" value="UniProtKB-ARBA"/>
</dbReference>
<feature type="coiled-coil region" evidence="13">
    <location>
        <begin position="2686"/>
        <end position="2717"/>
    </location>
</feature>
<feature type="compositionally biased region" description="Low complexity" evidence="14">
    <location>
        <begin position="2767"/>
        <end position="2777"/>
    </location>
</feature>
<feature type="region of interest" description="Disordered" evidence="14">
    <location>
        <begin position="2378"/>
        <end position="2452"/>
    </location>
</feature>
<dbReference type="CDD" id="cd00078">
    <property type="entry name" value="HECTc"/>
    <property type="match status" value="1"/>
</dbReference>
<evidence type="ECO:0000259" key="17">
    <source>
        <dbReference type="PROSITE" id="PS50237"/>
    </source>
</evidence>
<evidence type="ECO:0000256" key="3">
    <source>
        <dbReference type="ARBA" id="ARBA00004906"/>
    </source>
</evidence>
<feature type="region of interest" description="Disordered" evidence="14">
    <location>
        <begin position="758"/>
        <end position="807"/>
    </location>
</feature>
<dbReference type="Pfam" id="PF14377">
    <property type="entry name" value="UBM"/>
    <property type="match status" value="3"/>
</dbReference>
<evidence type="ECO:0000256" key="10">
    <source>
        <dbReference type="ARBA" id="ARBA00023242"/>
    </source>
</evidence>
<feature type="domain" description="UBA" evidence="16">
    <location>
        <begin position="1418"/>
        <end position="1459"/>
    </location>
</feature>
<evidence type="ECO:0000256" key="11">
    <source>
        <dbReference type="ARBA" id="ARBA00034494"/>
    </source>
</evidence>
<reference evidence="19" key="2">
    <citation type="submission" date="2020-01" db="EMBL/GenBank/DDBJ databases">
        <authorList>
            <person name="Korhonen P.K.K."/>
            <person name="Guangxu M.G."/>
            <person name="Wang T.W."/>
            <person name="Stroehlein A.J.S."/>
            <person name="Young N.D."/>
            <person name="Ang C.-S.A."/>
            <person name="Fernando D.W.F."/>
            <person name="Lu H.L."/>
            <person name="Taylor S.T."/>
            <person name="Ehtesham M.E.M."/>
            <person name="Najaraj S.H.N."/>
            <person name="Harsha G.H.G."/>
            <person name="Madugundu A.M."/>
            <person name="Renuse S.R."/>
            <person name="Holt D.H."/>
            <person name="Pandey A.P."/>
            <person name="Papenfuss A.P."/>
            <person name="Gasser R.B.G."/>
            <person name="Fischer K.F."/>
        </authorList>
    </citation>
    <scope>NUCLEOTIDE SEQUENCE</scope>
    <source>
        <strain evidence="19">SSS_KF_BRIS2020</strain>
    </source>
</reference>
<dbReference type="InterPro" id="IPR015940">
    <property type="entry name" value="UBA"/>
</dbReference>
<evidence type="ECO:0000259" key="18">
    <source>
        <dbReference type="PROSITE" id="PS50918"/>
    </source>
</evidence>
<dbReference type="GO" id="GO:0006281">
    <property type="term" value="P:DNA repair"/>
    <property type="evidence" value="ECO:0007669"/>
    <property type="project" value="UniProtKB-KW"/>
</dbReference>
<dbReference type="EC" id="2.3.2.26" evidence="4"/>
<feature type="compositionally biased region" description="Low complexity" evidence="14">
    <location>
        <begin position="785"/>
        <end position="801"/>
    </location>
</feature>
<comment type="catalytic activity">
    <reaction evidence="1">
        <text>S-ubiquitinyl-[E2 ubiquitin-conjugating enzyme]-L-cysteine + [acceptor protein]-L-lysine = [E2 ubiquitin-conjugating enzyme]-L-cysteine + N(6)-ubiquitinyl-[acceptor protein]-L-lysine.</text>
        <dbReference type="EC" id="2.3.2.26"/>
    </reaction>
</comment>
<feature type="domain" description="WWE" evidence="18">
    <location>
        <begin position="1682"/>
        <end position="1759"/>
    </location>
</feature>
<feature type="compositionally biased region" description="Polar residues" evidence="14">
    <location>
        <begin position="1400"/>
        <end position="1417"/>
    </location>
</feature>
<dbReference type="InterPro" id="IPR016024">
    <property type="entry name" value="ARM-type_fold"/>
</dbReference>
<comment type="pathway">
    <text evidence="3">Protein modification; protein ubiquitination.</text>
</comment>
<dbReference type="EnsemblMetazoa" id="SSS_3790s_mrna">
    <property type="protein sequence ID" value="KAF7490303.1"/>
    <property type="gene ID" value="SSS_3790"/>
</dbReference>
<evidence type="ECO:0000256" key="12">
    <source>
        <dbReference type="PROSITE-ProRule" id="PRU00104"/>
    </source>
</evidence>
<dbReference type="Gene3D" id="3.90.1750.10">
    <property type="entry name" value="Hect, E3 ligase catalytic domains"/>
    <property type="match status" value="1"/>
</dbReference>
<comment type="similarity">
    <text evidence="11">Belongs to the UPL family. TOM1/PTR1 subfamily.</text>
</comment>
<dbReference type="Pfam" id="PF00632">
    <property type="entry name" value="HECT"/>
    <property type="match status" value="1"/>
</dbReference>
<dbReference type="Pfam" id="PF02825">
    <property type="entry name" value="WWE"/>
    <property type="match status" value="1"/>
</dbReference>
<dbReference type="InterPro" id="IPR037197">
    <property type="entry name" value="WWE_dom_sf"/>
</dbReference>
<reference evidence="21" key="1">
    <citation type="journal article" date="2020" name="PLoS Negl. Trop. Dis.">
        <title>High-quality nuclear genome for Sarcoptes scabiei-A critical resource for a neglected parasite.</title>
        <authorList>
            <person name="Korhonen P.K."/>
            <person name="Gasser R.B."/>
            <person name="Ma G."/>
            <person name="Wang T."/>
            <person name="Stroehlein A.J."/>
            <person name="Young N.D."/>
            <person name="Ang C.S."/>
            <person name="Fernando D.D."/>
            <person name="Lu H.C."/>
            <person name="Taylor S."/>
            <person name="Reynolds S.L."/>
            <person name="Mofiz E."/>
            <person name="Najaraj S.H."/>
            <person name="Gowda H."/>
            <person name="Madugundu A."/>
            <person name="Renuse S."/>
            <person name="Holt D."/>
            <person name="Pandey A."/>
            <person name="Papenfuss A.T."/>
            <person name="Fischer K."/>
        </authorList>
    </citation>
    <scope>NUCLEOTIDE SEQUENCE [LARGE SCALE GENOMIC DNA]</scope>
</reference>
<dbReference type="Gene3D" id="1.10.8.10">
    <property type="entry name" value="DNA helicase RuvA subunit, C-terminal domain"/>
    <property type="match status" value="1"/>
</dbReference>
<dbReference type="GO" id="GO:0005634">
    <property type="term" value="C:nucleus"/>
    <property type="evidence" value="ECO:0007669"/>
    <property type="project" value="UniProtKB-SubCell"/>
</dbReference>
<dbReference type="PANTHER" id="PTHR11254">
    <property type="entry name" value="HECT DOMAIN UBIQUITIN-PROTEIN LIGASE"/>
    <property type="match status" value="1"/>
</dbReference>
<evidence type="ECO:0000256" key="2">
    <source>
        <dbReference type="ARBA" id="ARBA00004123"/>
    </source>
</evidence>
<dbReference type="FunFam" id="3.90.1750.10:FF:000003">
    <property type="entry name" value="E3 ubiquitin-protein ligase UPL1"/>
    <property type="match status" value="1"/>
</dbReference>
<protein>
    <recommendedName>
        <fullName evidence="4">HECT-type E3 ubiquitin transferase</fullName>
        <ecNumber evidence="4">2.3.2.26</ecNumber>
    </recommendedName>
</protein>
<dbReference type="Gene3D" id="3.30.720.50">
    <property type="match status" value="1"/>
</dbReference>
<keyword evidence="15" id="KW-1133">Transmembrane helix</keyword>
<keyword evidence="10" id="KW-0539">Nucleus</keyword>
<dbReference type="InterPro" id="IPR000569">
    <property type="entry name" value="HECT_dom"/>
</dbReference>
<feature type="compositionally biased region" description="Low complexity" evidence="14">
    <location>
        <begin position="2387"/>
        <end position="2399"/>
    </location>
</feature>
<feature type="compositionally biased region" description="Polar residues" evidence="14">
    <location>
        <begin position="1366"/>
        <end position="1388"/>
    </location>
</feature>
<dbReference type="Gene3D" id="3.30.2410.10">
    <property type="entry name" value="Hect, E3 ligase catalytic domain"/>
    <property type="match status" value="1"/>
</dbReference>
<dbReference type="Gene3D" id="3.30.2160.10">
    <property type="entry name" value="Hect, E3 ligase catalytic domain"/>
    <property type="match status" value="1"/>
</dbReference>
<evidence type="ECO:0000256" key="7">
    <source>
        <dbReference type="ARBA" id="ARBA00022763"/>
    </source>
</evidence>
<dbReference type="Gene3D" id="6.10.250.1630">
    <property type="match status" value="1"/>
</dbReference>
<dbReference type="GO" id="GO:0008270">
    <property type="term" value="F:zinc ion binding"/>
    <property type="evidence" value="ECO:0007669"/>
    <property type="project" value="InterPro"/>
</dbReference>
<keyword evidence="6" id="KW-0808">Transferase</keyword>
<dbReference type="InterPro" id="IPR010314">
    <property type="entry name" value="E3_Ub_ligase_DUF913"/>
</dbReference>
<evidence type="ECO:0000313" key="20">
    <source>
        <dbReference type="EnsemblMetazoa" id="KAF7490303.1"/>
    </source>
</evidence>
<accession>A0A834VE10</accession>
<dbReference type="OrthoDB" id="8068875at2759"/>
<feature type="compositionally biased region" description="Low complexity" evidence="14">
    <location>
        <begin position="2232"/>
        <end position="2245"/>
    </location>
</feature>
<feature type="compositionally biased region" description="Acidic residues" evidence="14">
    <location>
        <begin position="773"/>
        <end position="784"/>
    </location>
</feature>
<dbReference type="SUPFAM" id="SSF56204">
    <property type="entry name" value="Hect, E3 ligase catalytic domain"/>
    <property type="match status" value="1"/>
</dbReference>
<dbReference type="GO" id="GO:0061630">
    <property type="term" value="F:ubiquitin protein ligase activity"/>
    <property type="evidence" value="ECO:0007669"/>
    <property type="project" value="UniProtKB-EC"/>
</dbReference>
<dbReference type="GO" id="GO:0006511">
    <property type="term" value="P:ubiquitin-dependent protein catabolic process"/>
    <property type="evidence" value="ECO:0007669"/>
    <property type="project" value="TreeGrafter"/>
</dbReference>
<gene>
    <name evidence="19" type="ORF">SSS_3790</name>
</gene>
<dbReference type="SUPFAM" id="SSF48371">
    <property type="entry name" value="ARM repeat"/>
    <property type="match status" value="1"/>
</dbReference>
<keyword evidence="13" id="KW-0175">Coiled coil</keyword>
<keyword evidence="15" id="KW-0812">Transmembrane</keyword>
<keyword evidence="5" id="KW-0597">Phosphoprotein</keyword>
<dbReference type="EMBL" id="WVUK01000062">
    <property type="protein sequence ID" value="KAF7490303.1"/>
    <property type="molecule type" value="Genomic_DNA"/>
</dbReference>
<dbReference type="FunFam" id="3.30.2160.10:FF:000007">
    <property type="entry name" value="E3 ubiquitin-protein ligase HUWE1 isoform X2"/>
    <property type="match status" value="1"/>
</dbReference>
<evidence type="ECO:0000313" key="21">
    <source>
        <dbReference type="Proteomes" id="UP000070412"/>
    </source>
</evidence>
<evidence type="ECO:0000313" key="19">
    <source>
        <dbReference type="EMBL" id="KAF7490303.1"/>
    </source>
</evidence>
<dbReference type="PROSITE" id="PS50030">
    <property type="entry name" value="UBA"/>
    <property type="match status" value="1"/>
</dbReference>
<dbReference type="PROSITE" id="PS50237">
    <property type="entry name" value="HECT"/>
    <property type="match status" value="1"/>
</dbReference>
<dbReference type="PANTHER" id="PTHR11254:SF67">
    <property type="entry name" value="E3 UBIQUITIN-PROTEIN LIGASE HUWE1"/>
    <property type="match status" value="1"/>
</dbReference>
<feature type="region of interest" description="Disordered" evidence="14">
    <location>
        <begin position="2765"/>
        <end position="2786"/>
    </location>
</feature>
<dbReference type="InterPro" id="IPR035983">
    <property type="entry name" value="Hect_E3_ubiquitin_ligase"/>
</dbReference>
<dbReference type="UniPathway" id="UPA00143"/>
<keyword evidence="15" id="KW-0472">Membrane</keyword>
<dbReference type="PROSITE" id="PS50918">
    <property type="entry name" value="WWE"/>
    <property type="match status" value="1"/>
</dbReference>
<feature type="region of interest" description="Disordered" evidence="14">
    <location>
        <begin position="2225"/>
        <end position="2259"/>
    </location>
</feature>
<evidence type="ECO:0000259" key="16">
    <source>
        <dbReference type="PROSITE" id="PS50030"/>
    </source>
</evidence>
<dbReference type="InterPro" id="IPR018123">
    <property type="entry name" value="WWE-dom_subgr"/>
</dbReference>
<name>A0A834VE10_SARSC</name>
<dbReference type="SUPFAM" id="SSF117839">
    <property type="entry name" value="WWE domain"/>
    <property type="match status" value="1"/>
</dbReference>
<dbReference type="SMART" id="SM00119">
    <property type="entry name" value="HECTc"/>
    <property type="match status" value="1"/>
</dbReference>
<organism evidence="19">
    <name type="scientific">Sarcoptes scabiei</name>
    <name type="common">Itch mite</name>
    <name type="synonym">Acarus scabiei</name>
    <dbReference type="NCBI Taxonomy" id="52283"/>
    <lineage>
        <taxon>Eukaryota</taxon>
        <taxon>Metazoa</taxon>
        <taxon>Ecdysozoa</taxon>
        <taxon>Arthropoda</taxon>
        <taxon>Chelicerata</taxon>
        <taxon>Arachnida</taxon>
        <taxon>Acari</taxon>
        <taxon>Acariformes</taxon>
        <taxon>Sarcoptiformes</taxon>
        <taxon>Astigmata</taxon>
        <taxon>Psoroptidia</taxon>
        <taxon>Sarcoptoidea</taxon>
        <taxon>Sarcoptidae</taxon>
        <taxon>Sarcoptinae</taxon>
        <taxon>Sarcoptes</taxon>
    </lineage>
</organism>
<feature type="transmembrane region" description="Helical" evidence="15">
    <location>
        <begin position="119"/>
        <end position="141"/>
    </location>
</feature>
<evidence type="ECO:0000256" key="6">
    <source>
        <dbReference type="ARBA" id="ARBA00022679"/>
    </source>
</evidence>
<evidence type="ECO:0000256" key="4">
    <source>
        <dbReference type="ARBA" id="ARBA00012485"/>
    </source>
</evidence>
<reference evidence="20" key="3">
    <citation type="submission" date="2022-06" db="UniProtKB">
        <authorList>
            <consortium name="EnsemblMetazoa"/>
        </authorList>
    </citation>
    <scope>IDENTIFICATION</scope>
</reference>
<dbReference type="InterPro" id="IPR004170">
    <property type="entry name" value="WWE_dom"/>
</dbReference>
<dbReference type="Proteomes" id="UP000070412">
    <property type="component" value="Unassembled WGS sequence"/>
</dbReference>
<evidence type="ECO:0000256" key="9">
    <source>
        <dbReference type="ARBA" id="ARBA00023204"/>
    </source>
</evidence>
<dbReference type="SMART" id="SM00678">
    <property type="entry name" value="WWE"/>
    <property type="match status" value="1"/>
</dbReference>
<feature type="region of interest" description="Disordered" evidence="14">
    <location>
        <begin position="1366"/>
        <end position="1420"/>
    </location>
</feature>
<keyword evidence="7" id="KW-0227">DNA damage</keyword>
<dbReference type="Pfam" id="PF06012">
    <property type="entry name" value="DUF908"/>
    <property type="match status" value="1"/>
</dbReference>
<evidence type="ECO:0000256" key="13">
    <source>
        <dbReference type="SAM" id="Coils"/>
    </source>
</evidence>
<feature type="compositionally biased region" description="Acidic residues" evidence="14">
    <location>
        <begin position="2400"/>
        <end position="2419"/>
    </location>
</feature>
<evidence type="ECO:0000256" key="8">
    <source>
        <dbReference type="ARBA" id="ARBA00022786"/>
    </source>
</evidence>
<evidence type="ECO:0000256" key="14">
    <source>
        <dbReference type="SAM" id="MobiDB-lite"/>
    </source>
</evidence>
<dbReference type="InterPro" id="IPR025527">
    <property type="entry name" value="HUWE1/Rev1_UBM"/>
</dbReference>
<dbReference type="FunFam" id="3.30.2410.10:FF:000004">
    <property type="entry name" value="E3 ubiquitin-protein ligase HUWE1, variant"/>
    <property type="match status" value="1"/>
</dbReference>
<proteinExistence type="inferred from homology"/>
<evidence type="ECO:0000256" key="5">
    <source>
        <dbReference type="ARBA" id="ARBA00022553"/>
    </source>
</evidence>
<feature type="compositionally biased region" description="Acidic residues" evidence="14">
    <location>
        <begin position="2427"/>
        <end position="2452"/>
    </location>
</feature>
<sequence length="4098" mass="467373">MKIDRTKSKKSSSEVPFDCKLLIEELESTDRDHLLAVLKRNKTWNCGKCELYHWIDVLDIFDSILEECCQKSPTDQWTLNVDLSNNQKNRELLLAVISFTSLLIEHSFSRHLYSSIEHLITLLSSTDMQIVLAILNLLFVFSKRSNFFSRISSENRQTLLSRLFNLAENWGGKDQGFGLAQCCQDLPITSFPSNVTTFNFEFYDNKCPKGKENHSKTKIVRIKIENVHLIDKSISVMMAELIEKFKIPVEHQMQIFTQLRLIKNFVNYHTRLQCVQARLNALSIMVYCQAMAVQDTFFQLLYSGIIEELVEVLELKNPDLIEIKSASLKTLTSIIHLDRNSKLKIIIECTGANSYHGFLPSLVRNCINALIAEKMHEYPLSFVTALFSFLYHLASYESGCEALVQCGIMESLLRVVNWKGSEMDHITFVTRSVRVIDLLTNQFIDMNAFQSNNGLNIFVQRLEYEVNICRTEKPYEIEVQADKNKSKNSIHEDDFDEKITSKSNELSETPMEIEMDIDSQHNSLTLLPSKSSTSTVPPSLQCYPQRAALLKSMLNFMKKAVQCTGFSENIRPLMYGNFPKSLRHMISNAEYYGSSLFLLATDVVSVYVYQEPSLLSVIQDNGLADVVLHALLIKNVPPTKEVLASLPTVFTSLCLNHRGLDTFVSLQPFEKIFKIFLSPEYLQAMRRRRSESINDTATCLGNAMDELIRHQPSLRTNAIGAIIKLLEEICTLGSDPKYICTKAVSKVQENSSQTFNLQKNKQISTNVNNDSSSSEEEEEYDDDATATTAENASTAGTNNENEQVDDLNQTNMVISSVVEDNDIQPTKISTNSQNTEVKDREQIPLIDYILNVTRFVDAILSNNSTDDHCKEFLNQKGLEPLFQILQLPNLPLDFPILPACYSISSVFKSLLNLAHEKTIFSRGLEKLKDILDRLEPITKSSKTFNGSILLEDLITHLNSKKNSSVISFVTPMLQSLAAVHAYIMTFIHICRTGQGDIRMISVQEWGSDLGIEIIEMLSNLYIALVWESTILLGLNDTTTQKYDFVKSQLEKMNVLMKNNQEIDNAMSPMEIDLDNEMICFNCGNRPECSSNKSGKQSQTSQPQSCIKSQWNGKAAHHKCIKPLITVASRLGRALAELFGLLVKLSIGLPIRNRRNHHQPNFPSHFNLPTLPAQRISKHLNKLLARGLSWKPSFKTDVPKIRLTFFVCSIGFSSPMLFDDRKFPYHLMLKNFVLSNGLESFFECYETAIKTYSFDNESYHIIVDFLHAWLVLLEKLANPQRLLETPHVLTPSKNNDIDHETEFDPIQYLIRVHRLSYSCILDLWVDKLEKINCKRVLESLITVFSHIITGEKLIEKHLKSKSKTILATSESSQKTVENPDNNDNLVSFTDAQADQPQQQQHTEGASSSSSLPNTTQPAQAPEHAGVRVLIEMGFPPDLALDAFFNVGDDVTAAADWILANHSLSLNSVNEEDDMIKAIALSLLDSSGGESDEKIKKEKICHKNYHQLIPLTSDEMNRLMDNILAKILILIDQVPEIVNKCCELMVAFSNRNGKEWFEEIINNLIIDTITIIEQLNKKTFYKQDNDSGTTTDWSAELSTSKEAIQLSSRIHLLLVLYNEAKKNFSQEAVNPIIIDQLISLLENSSYLLNVSFEKQSTITTPKWIAPAVLFIDLYEHYAVALDRRNLLLAETMNAKRVWKYFEDRAQRWNSYQPDINKSIDDSFRNGELYKRINANRRKYTINFGSMVQINDETCNLRPVMLFIEPDKPTVNSTIKNEMNERDLNVEREKPNQENDFLSKKIDDEYESKKNSKTSVATSYKSIFKLLNSKQSKSLIESSINLFKIPIEPETLNAILRLNLRLTRNYENASYFVEKNGVNLLLKIPQSSVFCGFVSLVILIIRHVLEDEKSLQTTMERLICNFNQNSNSSHEVNYQIRFYSPAACRNANLFKISAKNLFRFNVPVPSNSNRRSNSENTLRTDSKLSLDIWNNADKIPKPSKDVISDLLNMLPMKYAQQQQRKNAQLESGCLNEKSEEKCKDVFHVHTVLSILDELTRSYHIVAKLICEFNYPIGLIESMVECSAISFILNKLLSHNANYGDKDCATYSRALLASIASVPFTPEVHHTLFNEIKSALKNTILLPESVEKHAKIQAMMTLIAMFEMPSSLIHPYRANNFTNSSFFKLLVKKNLAADVAKLINHMDLSSPMISNTINTLLKTLEILSKNHNYPNNLLGSRHQQSQTQTQQHQQEQREREESQTQSETIFPLSLSIIDLDATASIENDSAMEQDGSINLSTNQQADRDNVEMPVNIDSTSLDNIASESMISLHTSNANEDESSLDGEMFHNLQTLSFPARENPAADDEFDDEEDDVQDVRNVIVNATNEMHDNTVNSNCVESSSSEETSSDEDSEENDDVELEEDADGAGSTQDDHEDEEDDEHLDEDDDEDEDDDDDEEEIVEDYATLHALLDEPLRTNDNNEYVFNLDEVLPHVFNVRDRVPSSSAYVIPYPSNDDVTSNSQIPDITAINSNIQIHHPLLSHDAENIAAISSMNDGILPSRDNFPIQYVNTRPNRVNRHRTMRSYLQANDNWQISTFQNRNYSSQILQRLLGTTSNVSDLLPSHLRQAFEFEPRDDSFDFNQSINYLNPLNPLAPNYTQSIPNTMSRWYEEARILDGQFMSDSMLLIKQEILEFIEKIRDREIQELKKKEKTQTDNAEKIKKVLSDNSRFSVSSDRQQSDSSNDRIDEIHAHIEQLTTSVINQVLETNTLANSSSTEQSSEQSVPASARSESVVALESLPDELLTIQSNEGNQDINTGSNAMEVVTEEEPIVEESMIPNNAISDVATVNEINVEFIDQSAQHRQAMAITTASVPPISTAEESVVDVNLSDSLQQQSNTQEQQQSSQNIPNTNFQLTAEERAILGDQELPEGVDPSFLAALPENIRQEVIAEQFRLQRLNNLRTLTTANQSNASSSNAVQNAEVSPEFLAALPPNIQEEVLAQQRAEQQRLNAQNTNPDAPVDPVSFLNSLPPTLRRQVLTDLDDSQVQLLPPDLANEARSLRRDYEMRNRQMHERFFTTNNTISRIIRSAANSRVRYDPFNFQNLRLSFAIRGGSYDRDNFQSLTRNVPRPLTNRSFKGKHLLDFDGLASVMILLFLNENVINVIRLQRLIKNLCYHQQSRQWVIQSLLEIIKNAIYSADNKSHFIKPEQSNRNFSEKQMVSWNSIYINSSFGSKTKVFCANDIDRDTNKLSPSVNSYSIIIHPQVSFFVCKNVLDMMIILAKTFPDQFIHNIVSTKKNSTQFFDTLLRQDFIMNVKRSKSRTDNQITKVGQSSKPLELSPLTQLLNLLSSPFVKKNRVLTDRLIRLVGFIITSFIRDQPEGQRNQQPIDLSNEIKEKLKDIEQSISDERLLKLVVDVLITKPYSTEGISDSSALIVKLCNLFPSCRSILYKFLLEGVRNLGEIVYKEINTLIFEMKDLLIKIKSQKTIDTLDSTFEKTIKGKSNIQDRYSKMTIIVKSQSNLKQITGKEVQLPSMSNLISKSSSQFLFCRILKIILHIRENNAKAQQSQAAKNSSETSMEVDNEDKLCVELQLDHLWEKLSECLTLLSEAPDDHVVLVLQPAVESFFLVHAQEKSKNQTKANEPVNVQVSHINQAGQSEVLATDSNVDNESRQYGSLPFETQKFLIFAEKHRVVLNQILRQSNVHLMNGPFSVLVDHTRILDFDVKRRYFRQELERLDQNIRRDDLPVHIRREHIFEDSYRELHRRTCNDWKNRFYVVFEGEEGQDAGGLLREWYTIISREIFNPNYALFTTSPGDRVTYMINSASHCNSNHLSYFKFVGRVISKAIYDNKLLDCYFTRSFYKHILGKAVKYTDMESEDYAFYQGLVFLLEHNVNELGTELTFSLEIQEFGVTEIRDLVPDGRNIIVTEENKHEYVKLVCQEKMTGSIKKQLHSFLEGFYEIIPKHLISIFNEHELELLISGLPTIDIDDLKANTEYHKYQINSLQIQWFWRALRTFDQADRAKFLQFVTGTSKVPLQGFSALEGMNGPQKFQIHLDDRSTDRLPSAHTCFNQLDLPSYETYDKLRIMLLKAIHECSEGFGFA</sequence>
<dbReference type="GO" id="GO:0005737">
    <property type="term" value="C:cytoplasm"/>
    <property type="evidence" value="ECO:0007669"/>
    <property type="project" value="TreeGrafter"/>
</dbReference>
<dbReference type="InterPro" id="IPR050409">
    <property type="entry name" value="E3_ubiq-protein_ligase"/>
</dbReference>
<evidence type="ECO:0000256" key="1">
    <source>
        <dbReference type="ARBA" id="ARBA00000885"/>
    </source>
</evidence>
<dbReference type="InterPro" id="IPR009060">
    <property type="entry name" value="UBA-like_sf"/>
</dbReference>
<comment type="subcellular location">
    <subcellularLocation>
        <location evidence="2">Nucleus</location>
    </subcellularLocation>
</comment>
<dbReference type="SUPFAM" id="SSF46934">
    <property type="entry name" value="UBA-like"/>
    <property type="match status" value="1"/>
</dbReference>
<feature type="compositionally biased region" description="Low complexity" evidence="14">
    <location>
        <begin position="1389"/>
        <end position="1399"/>
    </location>
</feature>
<keyword evidence="21" id="KW-1185">Reference proteome</keyword>
<evidence type="ECO:0000256" key="15">
    <source>
        <dbReference type="SAM" id="Phobius"/>
    </source>
</evidence>
<dbReference type="InterPro" id="IPR010309">
    <property type="entry name" value="E3_Ub_ligase_DUF908"/>
</dbReference>
<keyword evidence="9" id="KW-0234">DNA repair</keyword>
<feature type="active site" description="Glycyl thioester intermediate" evidence="12">
    <location>
        <position position="4065"/>
    </location>
</feature>